<evidence type="ECO:0000259" key="8">
    <source>
        <dbReference type="Pfam" id="PF20684"/>
    </source>
</evidence>
<dbReference type="RefSeq" id="XP_033600223.1">
    <property type="nucleotide sequence ID" value="XM_033745561.1"/>
</dbReference>
<evidence type="ECO:0000313" key="10">
    <source>
        <dbReference type="Proteomes" id="UP000799437"/>
    </source>
</evidence>
<evidence type="ECO:0000256" key="4">
    <source>
        <dbReference type="ARBA" id="ARBA00023136"/>
    </source>
</evidence>
<reference evidence="9" key="1">
    <citation type="journal article" date="2020" name="Stud. Mycol.">
        <title>101 Dothideomycetes genomes: a test case for predicting lifestyles and emergence of pathogens.</title>
        <authorList>
            <person name="Haridas S."/>
            <person name="Albert R."/>
            <person name="Binder M."/>
            <person name="Bloem J."/>
            <person name="Labutti K."/>
            <person name="Salamov A."/>
            <person name="Andreopoulos B."/>
            <person name="Baker S."/>
            <person name="Barry K."/>
            <person name="Bills G."/>
            <person name="Bluhm B."/>
            <person name="Cannon C."/>
            <person name="Castanera R."/>
            <person name="Culley D."/>
            <person name="Daum C."/>
            <person name="Ezra D."/>
            <person name="Gonzalez J."/>
            <person name="Henrissat B."/>
            <person name="Kuo A."/>
            <person name="Liang C."/>
            <person name="Lipzen A."/>
            <person name="Lutzoni F."/>
            <person name="Magnuson J."/>
            <person name="Mondo S."/>
            <person name="Nolan M."/>
            <person name="Ohm R."/>
            <person name="Pangilinan J."/>
            <person name="Park H.-J."/>
            <person name="Ramirez L."/>
            <person name="Alfaro M."/>
            <person name="Sun H."/>
            <person name="Tritt A."/>
            <person name="Yoshinaga Y."/>
            <person name="Zwiers L.-H."/>
            <person name="Turgeon B."/>
            <person name="Goodwin S."/>
            <person name="Spatafora J."/>
            <person name="Crous P."/>
            <person name="Grigoriev I."/>
        </authorList>
    </citation>
    <scope>NUCLEOTIDE SEQUENCE</scope>
    <source>
        <strain evidence="9">CBS 121739</strain>
    </source>
</reference>
<dbReference type="GO" id="GO:0016020">
    <property type="term" value="C:membrane"/>
    <property type="evidence" value="ECO:0007669"/>
    <property type="project" value="UniProtKB-SubCell"/>
</dbReference>
<comment type="subcellular location">
    <subcellularLocation>
        <location evidence="1">Membrane</location>
        <topology evidence="1">Multi-pass membrane protein</topology>
    </subcellularLocation>
</comment>
<feature type="region of interest" description="Disordered" evidence="6">
    <location>
        <begin position="493"/>
        <end position="513"/>
    </location>
</feature>
<dbReference type="AlphaFoldDB" id="A0A6A6W4H6"/>
<feature type="transmembrane region" description="Helical" evidence="7">
    <location>
        <begin position="60"/>
        <end position="82"/>
    </location>
</feature>
<feature type="region of interest" description="Disordered" evidence="6">
    <location>
        <begin position="455"/>
        <end position="478"/>
    </location>
</feature>
<dbReference type="PANTHER" id="PTHR33048:SF19">
    <property type="entry name" value="MEMBRANE PROTEIN PTH11-LIKE, PUTATIVE (AFU_ORTHOLOGUE AFUA_1G14080)-RELATED"/>
    <property type="match status" value="1"/>
</dbReference>
<sequence>MFIPKSISNGAPPEPRSRLTNNPTLLFSWWCTCFSLVIILLRLGGRYVRIERLFREDKVMALSIIPLLIRMACIHVVLISGTNNVNTAGRTVTDHEIDSRMLGSKLVLVARIFYAMFVWTAKFTVSEFLKRLTERFWKKNYDVVLRCIRAFLGVTFICVVIATFAECHPFDHYWQIVPDPGPRCRQGYAHLIVMGVTDMMTDILIIVFPIPIIIRSAMAPKRKFDLVMLFSMSVILIGITAARIPMVIDHLGRQQYRTVFASGEILAATAVSNAVIIGSFLRDRGVKKIKKYKFGSVTDSMERTASIVRPALTAHHWGSDEDLIRGMGIRLDPSLHANRSNGPRPAPMGMPAVPEGEVGFIKDAWTFRHHDGIRDSEESDLRIMTADPNPSPTDIRRAKKRSMSFFDVGGLLEDSSLPSSTVVPSPTSTTSAQDWATMPRRGSRVLLHDLGGLIAHQNGNGHGTPRQNPRSHPSDSQTYELGFRIPDAINETGTLPFTGTSPGPEPLDSTPTLRDVGGLLEAETKIAQHSHPVTSVSSITAVNPRSPTSDTHLSVPASAQFQLKNGPDNGSAPFSRDG</sequence>
<gene>
    <name evidence="9" type="ORF">EJ05DRAFT_486788</name>
</gene>
<evidence type="ECO:0000256" key="1">
    <source>
        <dbReference type="ARBA" id="ARBA00004141"/>
    </source>
</evidence>
<name>A0A6A6W4H6_9PEZI</name>
<protein>
    <recommendedName>
        <fullName evidence="8">Rhodopsin domain-containing protein</fullName>
    </recommendedName>
</protein>
<keyword evidence="3 7" id="KW-1133">Transmembrane helix</keyword>
<evidence type="ECO:0000313" key="9">
    <source>
        <dbReference type="EMBL" id="KAF2757772.1"/>
    </source>
</evidence>
<dbReference type="InterPro" id="IPR052337">
    <property type="entry name" value="SAT4-like"/>
</dbReference>
<evidence type="ECO:0000256" key="6">
    <source>
        <dbReference type="SAM" id="MobiDB-lite"/>
    </source>
</evidence>
<feature type="compositionally biased region" description="Polar residues" evidence="6">
    <location>
        <begin position="465"/>
        <end position="478"/>
    </location>
</feature>
<keyword evidence="2 7" id="KW-0812">Transmembrane</keyword>
<evidence type="ECO:0000256" key="5">
    <source>
        <dbReference type="ARBA" id="ARBA00038359"/>
    </source>
</evidence>
<keyword evidence="10" id="KW-1185">Reference proteome</keyword>
<dbReference type="EMBL" id="ML996573">
    <property type="protein sequence ID" value="KAF2757772.1"/>
    <property type="molecule type" value="Genomic_DNA"/>
</dbReference>
<dbReference type="OrthoDB" id="5398233at2759"/>
<dbReference type="InterPro" id="IPR049326">
    <property type="entry name" value="Rhodopsin_dom_fungi"/>
</dbReference>
<feature type="compositionally biased region" description="Low complexity" evidence="6">
    <location>
        <begin position="416"/>
        <end position="431"/>
    </location>
</feature>
<keyword evidence="4 7" id="KW-0472">Membrane</keyword>
<evidence type="ECO:0000256" key="2">
    <source>
        <dbReference type="ARBA" id="ARBA00022692"/>
    </source>
</evidence>
<feature type="transmembrane region" description="Helical" evidence="7">
    <location>
        <begin position="188"/>
        <end position="214"/>
    </location>
</feature>
<organism evidence="9 10">
    <name type="scientific">Pseudovirgaria hyperparasitica</name>
    <dbReference type="NCBI Taxonomy" id="470096"/>
    <lineage>
        <taxon>Eukaryota</taxon>
        <taxon>Fungi</taxon>
        <taxon>Dikarya</taxon>
        <taxon>Ascomycota</taxon>
        <taxon>Pezizomycotina</taxon>
        <taxon>Dothideomycetes</taxon>
        <taxon>Dothideomycetes incertae sedis</taxon>
        <taxon>Acrospermales</taxon>
        <taxon>Acrospermaceae</taxon>
        <taxon>Pseudovirgaria</taxon>
    </lineage>
</organism>
<feature type="compositionally biased region" description="Polar residues" evidence="6">
    <location>
        <begin position="531"/>
        <end position="563"/>
    </location>
</feature>
<evidence type="ECO:0000256" key="3">
    <source>
        <dbReference type="ARBA" id="ARBA00022989"/>
    </source>
</evidence>
<feature type="region of interest" description="Disordered" evidence="6">
    <location>
        <begin position="530"/>
        <end position="578"/>
    </location>
</feature>
<feature type="region of interest" description="Disordered" evidence="6">
    <location>
        <begin position="416"/>
        <end position="435"/>
    </location>
</feature>
<feature type="transmembrane region" description="Helical" evidence="7">
    <location>
        <begin position="226"/>
        <end position="248"/>
    </location>
</feature>
<feature type="transmembrane region" description="Helical" evidence="7">
    <location>
        <begin position="27"/>
        <end position="48"/>
    </location>
</feature>
<feature type="transmembrane region" description="Helical" evidence="7">
    <location>
        <begin position="260"/>
        <end position="281"/>
    </location>
</feature>
<proteinExistence type="inferred from homology"/>
<dbReference type="GeneID" id="54486615"/>
<feature type="transmembrane region" description="Helical" evidence="7">
    <location>
        <begin position="102"/>
        <end position="122"/>
    </location>
</feature>
<feature type="transmembrane region" description="Helical" evidence="7">
    <location>
        <begin position="143"/>
        <end position="165"/>
    </location>
</feature>
<comment type="similarity">
    <text evidence="5">Belongs to the SAT4 family.</text>
</comment>
<accession>A0A6A6W4H6</accession>
<dbReference type="PANTHER" id="PTHR33048">
    <property type="entry name" value="PTH11-LIKE INTEGRAL MEMBRANE PROTEIN (AFU_ORTHOLOGUE AFUA_5G11245)"/>
    <property type="match status" value="1"/>
</dbReference>
<feature type="domain" description="Rhodopsin" evidence="8">
    <location>
        <begin position="41"/>
        <end position="249"/>
    </location>
</feature>
<dbReference type="Proteomes" id="UP000799437">
    <property type="component" value="Unassembled WGS sequence"/>
</dbReference>
<evidence type="ECO:0000256" key="7">
    <source>
        <dbReference type="SAM" id="Phobius"/>
    </source>
</evidence>
<dbReference type="Pfam" id="PF20684">
    <property type="entry name" value="Fung_rhodopsin"/>
    <property type="match status" value="1"/>
</dbReference>